<evidence type="ECO:0000256" key="3">
    <source>
        <dbReference type="ARBA" id="ARBA00022927"/>
    </source>
</evidence>
<dbReference type="InterPro" id="IPR014752">
    <property type="entry name" value="Arrestin-like_C"/>
</dbReference>
<dbReference type="OrthoDB" id="3821113at2759"/>
<dbReference type="Pfam" id="PF03643">
    <property type="entry name" value="Vps26"/>
    <property type="match status" value="1"/>
</dbReference>
<comment type="similarity">
    <text evidence="1">Belongs to the VPS26 family.</text>
</comment>
<dbReference type="FunFam" id="2.60.40.640:FF:000015">
    <property type="entry name" value="Vacuolar protein sorting-associated protein 26"/>
    <property type="match status" value="1"/>
</dbReference>
<dbReference type="GO" id="GO:0030904">
    <property type="term" value="C:retromer complex"/>
    <property type="evidence" value="ECO:0007669"/>
    <property type="project" value="UniProtKB-ARBA"/>
</dbReference>
<proteinExistence type="inferred from homology"/>
<evidence type="ECO:0000256" key="2">
    <source>
        <dbReference type="ARBA" id="ARBA00022448"/>
    </source>
</evidence>
<dbReference type="InterPro" id="IPR028934">
    <property type="entry name" value="Vps26-related"/>
</dbReference>
<dbReference type="Proteomes" id="UP000664859">
    <property type="component" value="Unassembled WGS sequence"/>
</dbReference>
<evidence type="ECO:0000313" key="4">
    <source>
        <dbReference type="EMBL" id="KAG5179830.1"/>
    </source>
</evidence>
<dbReference type="PANTHER" id="PTHR12233">
    <property type="entry name" value="VACUOLAR PROTEIN SORTING 26 RELATED"/>
    <property type="match status" value="1"/>
</dbReference>
<name>A0A836CB39_9STRA</name>
<keyword evidence="3" id="KW-0653">Protein transport</keyword>
<sequence length="299" mass="34352">MAWFGLQPGATVLLEFDGAERRPSRAPPPGDKKALERVPIFVGSEPVSGAVTVLVAPGKKVDHMGIKVEMIGQIELYYDRGNHYKFSSLVRELDTANSLVGNRQFLFDFSNVDKPYESYSGLNVRLRYFVRVTITRNYGTITKDFEFAVQNVEPEEPVMNPSLKMEVGIEECLHIEFEYDKSKYHLRDVIIGKIYFLLVRIKIKHMELAVVRREAAGSGATVYNESETVVKYEVMDGAPVKGECVPLRLFLKPYDLTPTYKSINNKFSVRYYLNLVLVDEEDRRYFKQQEVVLWRRDVG</sequence>
<gene>
    <name evidence="4" type="ORF">JKP88DRAFT_183218</name>
</gene>
<protein>
    <submittedName>
        <fullName evidence="4">Vacuolar protein sorting-associated protein 26-domain-containing protein</fullName>
    </submittedName>
</protein>
<dbReference type="GO" id="GO:0006886">
    <property type="term" value="P:intracellular protein transport"/>
    <property type="evidence" value="ECO:0007669"/>
    <property type="project" value="InterPro"/>
</dbReference>
<keyword evidence="2" id="KW-0813">Transport</keyword>
<dbReference type="EMBL" id="JAFCMP010000445">
    <property type="protein sequence ID" value="KAG5179830.1"/>
    <property type="molecule type" value="Genomic_DNA"/>
</dbReference>
<evidence type="ECO:0000313" key="5">
    <source>
        <dbReference type="Proteomes" id="UP000664859"/>
    </source>
</evidence>
<comment type="caution">
    <text evidence="4">The sequence shown here is derived from an EMBL/GenBank/DDBJ whole genome shotgun (WGS) entry which is preliminary data.</text>
</comment>
<accession>A0A836CB39</accession>
<organism evidence="4 5">
    <name type="scientific">Tribonema minus</name>
    <dbReference type="NCBI Taxonomy" id="303371"/>
    <lineage>
        <taxon>Eukaryota</taxon>
        <taxon>Sar</taxon>
        <taxon>Stramenopiles</taxon>
        <taxon>Ochrophyta</taxon>
        <taxon>PX clade</taxon>
        <taxon>Xanthophyceae</taxon>
        <taxon>Tribonematales</taxon>
        <taxon>Tribonemataceae</taxon>
        <taxon>Tribonema</taxon>
    </lineage>
</organism>
<evidence type="ECO:0000256" key="1">
    <source>
        <dbReference type="ARBA" id="ARBA00009100"/>
    </source>
</evidence>
<reference evidence="4" key="1">
    <citation type="submission" date="2021-02" db="EMBL/GenBank/DDBJ databases">
        <title>First Annotated Genome of the Yellow-green Alga Tribonema minus.</title>
        <authorList>
            <person name="Mahan K.M."/>
        </authorList>
    </citation>
    <scope>NUCLEOTIDE SEQUENCE</scope>
    <source>
        <strain evidence="4">UTEX B ZZ1240</strain>
    </source>
</reference>
<dbReference type="Gene3D" id="2.60.40.640">
    <property type="match status" value="2"/>
</dbReference>
<dbReference type="AlphaFoldDB" id="A0A836CB39"/>
<keyword evidence="5" id="KW-1185">Reference proteome</keyword>